<dbReference type="InterPro" id="IPR055348">
    <property type="entry name" value="DctQ"/>
</dbReference>
<dbReference type="Proteomes" id="UP000188603">
    <property type="component" value="Chromosome"/>
</dbReference>
<dbReference type="GO" id="GO:0022857">
    <property type="term" value="F:transmembrane transporter activity"/>
    <property type="evidence" value="ECO:0007669"/>
    <property type="project" value="TreeGrafter"/>
</dbReference>
<keyword evidence="6 9" id="KW-1133">Transmembrane helix</keyword>
<reference evidence="11 12" key="1">
    <citation type="journal article" date="2015" name="Int. J. Syst. Evol. Microbiol.">
        <title>Novibacillus thermophilus gen. nov., sp. nov., a Gram-staining-negative and moderately thermophilic member of the family Thermoactinomycetaceae.</title>
        <authorList>
            <person name="Yang G."/>
            <person name="Chen J."/>
            <person name="Zhou S."/>
        </authorList>
    </citation>
    <scope>NUCLEOTIDE SEQUENCE [LARGE SCALE GENOMIC DNA]</scope>
    <source>
        <strain evidence="11 12">SG-1</strain>
    </source>
</reference>
<dbReference type="AlphaFoldDB" id="A0A1U9KAZ2"/>
<evidence type="ECO:0000256" key="3">
    <source>
        <dbReference type="ARBA" id="ARBA00022475"/>
    </source>
</evidence>
<dbReference type="GO" id="GO:0005886">
    <property type="term" value="C:plasma membrane"/>
    <property type="evidence" value="ECO:0007669"/>
    <property type="project" value="UniProtKB-SubCell"/>
</dbReference>
<dbReference type="RefSeq" id="WP_077721025.1">
    <property type="nucleotide sequence ID" value="NZ_CP019699.1"/>
</dbReference>
<evidence type="ECO:0000256" key="6">
    <source>
        <dbReference type="ARBA" id="ARBA00022989"/>
    </source>
</evidence>
<proteinExistence type="inferred from homology"/>
<evidence type="ECO:0000256" key="9">
    <source>
        <dbReference type="SAM" id="Phobius"/>
    </source>
</evidence>
<evidence type="ECO:0000313" key="12">
    <source>
        <dbReference type="Proteomes" id="UP000188603"/>
    </source>
</evidence>
<evidence type="ECO:0000256" key="2">
    <source>
        <dbReference type="ARBA" id="ARBA00022448"/>
    </source>
</evidence>
<dbReference type="STRING" id="1471761.B0W44_16810"/>
<protein>
    <recommendedName>
        <fullName evidence="10">Tripartite ATP-independent periplasmic transporters DctQ component domain-containing protein</fullName>
    </recommendedName>
</protein>
<feature type="domain" description="Tripartite ATP-independent periplasmic transporters DctQ component" evidence="10">
    <location>
        <begin position="19"/>
        <end position="145"/>
    </location>
</feature>
<dbReference type="EMBL" id="CP019699">
    <property type="protein sequence ID" value="AQS57161.1"/>
    <property type="molecule type" value="Genomic_DNA"/>
</dbReference>
<dbReference type="KEGG" id="ntr:B0W44_16810"/>
<accession>A0A1U9KAZ2</accession>
<keyword evidence="12" id="KW-1185">Reference proteome</keyword>
<evidence type="ECO:0000256" key="5">
    <source>
        <dbReference type="ARBA" id="ARBA00022692"/>
    </source>
</evidence>
<keyword evidence="7 9" id="KW-0472">Membrane</keyword>
<feature type="transmembrane region" description="Helical" evidence="9">
    <location>
        <begin position="122"/>
        <end position="146"/>
    </location>
</feature>
<dbReference type="PANTHER" id="PTHR35011:SF2">
    <property type="entry name" value="2,3-DIKETO-L-GULONATE TRAP TRANSPORTER SMALL PERMEASE PROTEIN YIAM"/>
    <property type="match status" value="1"/>
</dbReference>
<evidence type="ECO:0000259" key="10">
    <source>
        <dbReference type="Pfam" id="PF04290"/>
    </source>
</evidence>
<evidence type="ECO:0000256" key="4">
    <source>
        <dbReference type="ARBA" id="ARBA00022519"/>
    </source>
</evidence>
<dbReference type="InterPro" id="IPR007387">
    <property type="entry name" value="TRAP_DctQ"/>
</dbReference>
<gene>
    <name evidence="11" type="ORF">B0W44_16810</name>
</gene>
<keyword evidence="5 9" id="KW-0812">Transmembrane</keyword>
<dbReference type="OrthoDB" id="9815614at2"/>
<evidence type="ECO:0000256" key="7">
    <source>
        <dbReference type="ARBA" id="ARBA00023136"/>
    </source>
</evidence>
<dbReference type="GO" id="GO:0015740">
    <property type="term" value="P:C4-dicarboxylate transport"/>
    <property type="evidence" value="ECO:0007669"/>
    <property type="project" value="TreeGrafter"/>
</dbReference>
<comment type="subcellular location">
    <subcellularLocation>
        <location evidence="1">Cell inner membrane</location>
        <topology evidence="1">Multi-pass membrane protein</topology>
    </subcellularLocation>
</comment>
<evidence type="ECO:0000256" key="8">
    <source>
        <dbReference type="ARBA" id="ARBA00038436"/>
    </source>
</evidence>
<dbReference type="PANTHER" id="PTHR35011">
    <property type="entry name" value="2,3-DIKETO-L-GULONATE TRAP TRANSPORTER SMALL PERMEASE PROTEIN YIAM"/>
    <property type="match status" value="1"/>
</dbReference>
<dbReference type="Pfam" id="PF04290">
    <property type="entry name" value="DctQ"/>
    <property type="match status" value="1"/>
</dbReference>
<keyword evidence="3" id="KW-1003">Cell membrane</keyword>
<feature type="transmembrane region" description="Helical" evidence="9">
    <location>
        <begin position="81"/>
        <end position="102"/>
    </location>
</feature>
<feature type="transmembrane region" description="Helical" evidence="9">
    <location>
        <begin position="7"/>
        <end position="32"/>
    </location>
</feature>
<organism evidence="11 12">
    <name type="scientific">Novibacillus thermophilus</name>
    <dbReference type="NCBI Taxonomy" id="1471761"/>
    <lineage>
        <taxon>Bacteria</taxon>
        <taxon>Bacillati</taxon>
        <taxon>Bacillota</taxon>
        <taxon>Bacilli</taxon>
        <taxon>Bacillales</taxon>
        <taxon>Thermoactinomycetaceae</taxon>
        <taxon>Novibacillus</taxon>
    </lineage>
</organism>
<sequence>MVCSAGAFYVALLCLVLLIVLNTVEIVSRYFFHYSFTWIQEVSLLLVSWMIFLGFARVVVEKQDIAITFFVDKLPQKYVKPVQLLNHVLMFGVSLYLCIRTISLISIQLDKTTEIAGLPYTLYLLPLAAAMLMVVLQSIVGAIEIMQQWNAREGQRSG</sequence>
<feature type="transmembrane region" description="Helical" evidence="9">
    <location>
        <begin position="38"/>
        <end position="60"/>
    </location>
</feature>
<comment type="similarity">
    <text evidence="8">Belongs to the TRAP transporter small permease family.</text>
</comment>
<keyword evidence="4" id="KW-0997">Cell inner membrane</keyword>
<keyword evidence="2" id="KW-0813">Transport</keyword>
<name>A0A1U9KAZ2_9BACL</name>
<evidence type="ECO:0000313" key="11">
    <source>
        <dbReference type="EMBL" id="AQS57161.1"/>
    </source>
</evidence>
<evidence type="ECO:0000256" key="1">
    <source>
        <dbReference type="ARBA" id="ARBA00004429"/>
    </source>
</evidence>